<sequence length="596" mass="66783">MKKNKNLISNLALLVIIVSVFAACERDFSNIDSDVVNSENTTHFDADVVTYPIVAYNKKITPFNSDRLSSNIIGYYSDPVYGSYSANFVTQLSPSLFNPTFGENVKLDSAVLNVPYYSRVTGTNEDGGSDYALDSVYVDTPIKLSIYQNNYFLREFDPNSELNQSQKYYSNGALSQTVQINPADLEGELIYSEDFTPSDKQIVLETVNEQGEPDSTLIAPALRIHIQDSLHHTYWQQLLFDKEGEPELSNRNNFLNYFRGLYFKAEATSGSGTMAMLNFNSSEANLTIYYTSDRDNTDEDNDGIPDYADVDSNGDNVNDNGTDTDGDGINDTHDVDQTEGSDLNNNGIDDNLDSNKEEYVMNFYQNLINLIDNNLIAIPDGDENVGDEKLYLKGGEGYMAVIDLFNGMVEGEDGNPQDAFENFKELFRDEVDEEIIPKRLINEAYLEFYVDQTTVQGNEPDRVYLYDLTNNTPLLDYYIDQTVSGTNVNAKINHLSPLERVDDEPDGEGIKYKVRITEHLKNIFINDSTNVKLGLVVTPNVGAVTTKQLLDTSHEDVKAIPIGTLLSYKGTVLYGNNTTNEAKKAKLTIYYTEPKN</sequence>
<dbReference type="RefSeq" id="WP_136840639.1">
    <property type="nucleotide sequence ID" value="NZ_SUPL01000001.1"/>
</dbReference>
<dbReference type="Proteomes" id="UP000307657">
    <property type="component" value="Unassembled WGS sequence"/>
</dbReference>
<feature type="signal peptide" evidence="2">
    <location>
        <begin position="1"/>
        <end position="22"/>
    </location>
</feature>
<dbReference type="EMBL" id="SUPL01000001">
    <property type="protein sequence ID" value="TJY38117.1"/>
    <property type="molecule type" value="Genomic_DNA"/>
</dbReference>
<proteinExistence type="predicted"/>
<feature type="compositionally biased region" description="Low complexity" evidence="1">
    <location>
        <begin position="310"/>
        <end position="321"/>
    </location>
</feature>
<evidence type="ECO:0000313" key="4">
    <source>
        <dbReference type="Proteomes" id="UP000307657"/>
    </source>
</evidence>
<reference evidence="3 4" key="1">
    <citation type="submission" date="2019-04" db="EMBL/GenBank/DDBJ databases">
        <title>Lacinutrix sp. nov., isolated from marine water.</title>
        <authorList>
            <person name="Kim W."/>
        </authorList>
    </citation>
    <scope>NUCLEOTIDE SEQUENCE [LARGE SCALE GENOMIC DNA]</scope>
    <source>
        <strain evidence="3 4">CAU 1491</strain>
    </source>
</reference>
<comment type="caution">
    <text evidence="3">The sequence shown here is derived from an EMBL/GenBank/DDBJ whole genome shotgun (WGS) entry which is preliminary data.</text>
</comment>
<dbReference type="InterPro" id="IPR025366">
    <property type="entry name" value="DUF4270"/>
</dbReference>
<dbReference type="PROSITE" id="PS51257">
    <property type="entry name" value="PROKAR_LIPOPROTEIN"/>
    <property type="match status" value="1"/>
</dbReference>
<evidence type="ECO:0000256" key="2">
    <source>
        <dbReference type="SAM" id="SignalP"/>
    </source>
</evidence>
<organism evidence="3 4">
    <name type="scientific">Pontimicrobium aquaticum</name>
    <dbReference type="NCBI Taxonomy" id="2565367"/>
    <lineage>
        <taxon>Bacteria</taxon>
        <taxon>Pseudomonadati</taxon>
        <taxon>Bacteroidota</taxon>
        <taxon>Flavobacteriia</taxon>
        <taxon>Flavobacteriales</taxon>
        <taxon>Flavobacteriaceae</taxon>
        <taxon>Pontimicrobium</taxon>
    </lineage>
</organism>
<protein>
    <submittedName>
        <fullName evidence="3">DUF4270 domain-containing protein</fullName>
    </submittedName>
</protein>
<feature type="region of interest" description="Disordered" evidence="1">
    <location>
        <begin position="293"/>
        <end position="347"/>
    </location>
</feature>
<evidence type="ECO:0000256" key="1">
    <source>
        <dbReference type="SAM" id="MobiDB-lite"/>
    </source>
</evidence>
<accession>A0A4U0F127</accession>
<name>A0A4U0F127_9FLAO</name>
<dbReference type="AlphaFoldDB" id="A0A4U0F127"/>
<dbReference type="Pfam" id="PF14092">
    <property type="entry name" value="DUF4270"/>
    <property type="match status" value="1"/>
</dbReference>
<feature type="chain" id="PRO_5020373212" evidence="2">
    <location>
        <begin position="23"/>
        <end position="596"/>
    </location>
</feature>
<dbReference type="OrthoDB" id="1466062at2"/>
<gene>
    <name evidence="3" type="ORF">E5167_02350</name>
</gene>
<keyword evidence="4" id="KW-1185">Reference proteome</keyword>
<evidence type="ECO:0000313" key="3">
    <source>
        <dbReference type="EMBL" id="TJY38117.1"/>
    </source>
</evidence>
<keyword evidence="2" id="KW-0732">Signal</keyword>